<evidence type="ECO:0000313" key="2">
    <source>
        <dbReference type="Proteomes" id="UP000800092"/>
    </source>
</evidence>
<evidence type="ECO:0000313" key="1">
    <source>
        <dbReference type="EMBL" id="KAF2236792.1"/>
    </source>
</evidence>
<sequence length="65" mass="7196">MICANDATLESINSTTGGSIWTGQRACRDFMVLKIGRRSTVFATPTRIKSKRRTNGEGLMTLYVL</sequence>
<protein>
    <submittedName>
        <fullName evidence="1">Uncharacterized protein</fullName>
    </submittedName>
</protein>
<organism evidence="1 2">
    <name type="scientific">Viridothelium virens</name>
    <name type="common">Speckled blister lichen</name>
    <name type="synonym">Trypethelium virens</name>
    <dbReference type="NCBI Taxonomy" id="1048519"/>
    <lineage>
        <taxon>Eukaryota</taxon>
        <taxon>Fungi</taxon>
        <taxon>Dikarya</taxon>
        <taxon>Ascomycota</taxon>
        <taxon>Pezizomycotina</taxon>
        <taxon>Dothideomycetes</taxon>
        <taxon>Dothideomycetes incertae sedis</taxon>
        <taxon>Trypetheliales</taxon>
        <taxon>Trypetheliaceae</taxon>
        <taxon>Viridothelium</taxon>
    </lineage>
</organism>
<dbReference type="EMBL" id="ML991783">
    <property type="protein sequence ID" value="KAF2236792.1"/>
    <property type="molecule type" value="Genomic_DNA"/>
</dbReference>
<reference evidence="1" key="1">
    <citation type="journal article" date="2020" name="Stud. Mycol.">
        <title>101 Dothideomycetes genomes: a test case for predicting lifestyles and emergence of pathogens.</title>
        <authorList>
            <person name="Haridas S."/>
            <person name="Albert R."/>
            <person name="Binder M."/>
            <person name="Bloem J."/>
            <person name="Labutti K."/>
            <person name="Salamov A."/>
            <person name="Andreopoulos B."/>
            <person name="Baker S."/>
            <person name="Barry K."/>
            <person name="Bills G."/>
            <person name="Bluhm B."/>
            <person name="Cannon C."/>
            <person name="Castanera R."/>
            <person name="Culley D."/>
            <person name="Daum C."/>
            <person name="Ezra D."/>
            <person name="Gonzalez J."/>
            <person name="Henrissat B."/>
            <person name="Kuo A."/>
            <person name="Liang C."/>
            <person name="Lipzen A."/>
            <person name="Lutzoni F."/>
            <person name="Magnuson J."/>
            <person name="Mondo S."/>
            <person name="Nolan M."/>
            <person name="Ohm R."/>
            <person name="Pangilinan J."/>
            <person name="Park H.-J."/>
            <person name="Ramirez L."/>
            <person name="Alfaro M."/>
            <person name="Sun H."/>
            <person name="Tritt A."/>
            <person name="Yoshinaga Y."/>
            <person name="Zwiers L.-H."/>
            <person name="Turgeon B."/>
            <person name="Goodwin S."/>
            <person name="Spatafora J."/>
            <person name="Crous P."/>
            <person name="Grigoriev I."/>
        </authorList>
    </citation>
    <scope>NUCLEOTIDE SEQUENCE</scope>
    <source>
        <strain evidence="1">Tuck. ex Michener</strain>
    </source>
</reference>
<dbReference type="AlphaFoldDB" id="A0A6A6HFX0"/>
<proteinExistence type="predicted"/>
<gene>
    <name evidence="1" type="ORF">EV356DRAFT_51960</name>
</gene>
<accession>A0A6A6HFX0</accession>
<dbReference type="Proteomes" id="UP000800092">
    <property type="component" value="Unassembled WGS sequence"/>
</dbReference>
<name>A0A6A6HFX0_VIRVR</name>
<keyword evidence="2" id="KW-1185">Reference proteome</keyword>